<dbReference type="Proteomes" id="UP000325641">
    <property type="component" value="Chromosome"/>
</dbReference>
<keyword evidence="1" id="KW-0175">Coiled coil</keyword>
<feature type="coiled-coil region" evidence="1">
    <location>
        <begin position="378"/>
        <end position="426"/>
    </location>
</feature>
<dbReference type="InterPro" id="IPR022205">
    <property type="entry name" value="DUF3732"/>
</dbReference>
<dbReference type="OrthoDB" id="103556at2"/>
<dbReference type="AlphaFoldDB" id="A0A5P6P865"/>
<dbReference type="Gene3D" id="3.40.50.300">
    <property type="entry name" value="P-loop containing nucleotide triphosphate hydrolases"/>
    <property type="match status" value="1"/>
</dbReference>
<dbReference type="KEGG" id="bbet:F8237_18585"/>
<organism evidence="2 3">
    <name type="scientific">Bradyrhizobium betae</name>
    <dbReference type="NCBI Taxonomy" id="244734"/>
    <lineage>
        <taxon>Bacteria</taxon>
        <taxon>Pseudomonadati</taxon>
        <taxon>Pseudomonadota</taxon>
        <taxon>Alphaproteobacteria</taxon>
        <taxon>Hyphomicrobiales</taxon>
        <taxon>Nitrobacteraceae</taxon>
        <taxon>Bradyrhizobium</taxon>
    </lineage>
</organism>
<evidence type="ECO:0000256" key="1">
    <source>
        <dbReference type="SAM" id="Coils"/>
    </source>
</evidence>
<feature type="coiled-coil region" evidence="1">
    <location>
        <begin position="217"/>
        <end position="244"/>
    </location>
</feature>
<accession>A0A5P6P865</accession>
<protein>
    <submittedName>
        <fullName evidence="2">DUF3732 domain-containing protein</fullName>
    </submittedName>
</protein>
<reference evidence="3" key="1">
    <citation type="submission" date="2019-10" db="EMBL/GenBank/DDBJ databases">
        <title>Complete Genome Sequence of Bradyrhizobium betae type strain PL7HG1T.</title>
        <authorList>
            <person name="Bromfield E.S.P."/>
            <person name="Cloutier S."/>
        </authorList>
    </citation>
    <scope>NUCLEOTIDE SEQUENCE [LARGE SCALE GENOMIC DNA]</scope>
    <source>
        <strain evidence="3">PL7HG1</strain>
    </source>
</reference>
<dbReference type="InterPro" id="IPR027417">
    <property type="entry name" value="P-loop_NTPase"/>
</dbReference>
<evidence type="ECO:0000313" key="3">
    <source>
        <dbReference type="Proteomes" id="UP000325641"/>
    </source>
</evidence>
<evidence type="ECO:0000313" key="2">
    <source>
        <dbReference type="EMBL" id="QFI74228.1"/>
    </source>
</evidence>
<dbReference type="EMBL" id="CP044543">
    <property type="protein sequence ID" value="QFI74228.1"/>
    <property type="molecule type" value="Genomic_DNA"/>
</dbReference>
<dbReference type="Pfam" id="PF12532">
    <property type="entry name" value="DUF3732"/>
    <property type="match status" value="1"/>
</dbReference>
<name>A0A5P6P865_9BRAD</name>
<proteinExistence type="predicted"/>
<sequence>MVCRRGHNRNNLRRVGGDTVSLQIAKLILYSRRGEVREVVFRPGELNILTGGSKTGKSAIIDIIDYCTGRSECNVADGVIRKYVGWYALLFQIGDGQIFIARRNPDVGDRTNGDIYMDRGSSIETPSESALFKNTTVGAVEKFLGAAIGISENEHRPPTPTRDPLEANFRHALLLSFQDQNDIDSKQRLFHRQGEDFVSQAIKDTLPYFLGAVDEDRLFKQSQLDQAKRELRQLERQLRDADALDSSTYPRARALVDEAKQVGLIDERTVALTYEAVLAVLQRVVRDTGVRDNFMVGDGEDVLAGLRAERQGLRTELERVNAEIRSTRTFTSETSGYEREAKEQRARLSSVGLIKHGDHDSAHCPLCESQLPVPAPTVVQMQRSLQELSDQLEAVEAENPRLQLRLASLNREEADIEQRLRENQQQIAARMRENEILRVQQDSFILQARTTGKITQYVETASTADTSSGLKSAIAASRIRVAALERELDAEAMKEKLDAFLNIIGRYMTQYSDDLELEHRGSQLRLDIRALTVVADTLDGPVPLFRMGSGENWVGYHVLAHLALHKWFRQKKRPVPGFIIFDQPSQAHYPPDRDAEGSIDGLSDEDQTAVLQLFKLAADAAAELAPELQIIIMDHADLKPEWFATAVIERWRKGEKLIPASWLQ</sequence>
<gene>
    <name evidence="2" type="ORF">F8237_18585</name>
</gene>